<dbReference type="PRINTS" id="PR00080">
    <property type="entry name" value="SDRFAMILY"/>
</dbReference>
<comment type="similarity">
    <text evidence="1 4">Belongs to the short-chain dehydrogenases/reductases (SDR) family.</text>
</comment>
<dbReference type="FunFam" id="3.40.50.720:FF:000084">
    <property type="entry name" value="Short-chain dehydrogenase reductase"/>
    <property type="match status" value="1"/>
</dbReference>
<evidence type="ECO:0000256" key="2">
    <source>
        <dbReference type="ARBA" id="ARBA00023002"/>
    </source>
</evidence>
<organism evidence="5 6">
    <name type="scientific">Acetoanaerobium noterae</name>
    <dbReference type="NCBI Taxonomy" id="745369"/>
    <lineage>
        <taxon>Bacteria</taxon>
        <taxon>Bacillati</taxon>
        <taxon>Bacillota</taxon>
        <taxon>Clostridia</taxon>
        <taxon>Peptostreptococcales</taxon>
        <taxon>Filifactoraceae</taxon>
        <taxon>Acetoanaerobium</taxon>
    </lineage>
</organism>
<dbReference type="GO" id="GO:0008206">
    <property type="term" value="P:bile acid metabolic process"/>
    <property type="evidence" value="ECO:0007669"/>
    <property type="project" value="UniProtKB-ARBA"/>
</dbReference>
<dbReference type="PROSITE" id="PS00061">
    <property type="entry name" value="ADH_SHORT"/>
    <property type="match status" value="1"/>
</dbReference>
<accession>A0A1T5CZ04</accession>
<sequence>MELNMSGKRVLITGSTSGIGRGIAESFIKEGANVIINSYLESEVESTINELQIKYPNAKIEGIIADLSIEEDCNRLYELVYKNGNLDILVNNIGIYPVTPFFDISDEEWNHVWNMNVMSAVRMCRNVLPKMLIDNNGVIINISSEAGLRPNPDLVHYSVTKSALIGLSRALAELTKGTEVRVNSVLPVTTWTPGIKKYFEDIAEKDNCALEDAVKDYFKTGNDKDSLVQKFVTIEEVANTVLFVAGNGGINGNAVLIDGGVIKHI</sequence>
<evidence type="ECO:0000313" key="5">
    <source>
        <dbReference type="EMBL" id="SKB64702.1"/>
    </source>
</evidence>
<reference evidence="6" key="1">
    <citation type="submission" date="2017-02" db="EMBL/GenBank/DDBJ databases">
        <authorList>
            <person name="Varghese N."/>
            <person name="Submissions S."/>
        </authorList>
    </citation>
    <scope>NUCLEOTIDE SEQUENCE [LARGE SCALE GENOMIC DNA]</scope>
    <source>
        <strain evidence="6">ATCC 35199</strain>
    </source>
</reference>
<keyword evidence="3" id="KW-0443">Lipid metabolism</keyword>
<dbReference type="GO" id="GO:0016491">
    <property type="term" value="F:oxidoreductase activity"/>
    <property type="evidence" value="ECO:0007669"/>
    <property type="project" value="UniProtKB-KW"/>
</dbReference>
<dbReference type="Proteomes" id="UP000243406">
    <property type="component" value="Unassembled WGS sequence"/>
</dbReference>
<evidence type="ECO:0000256" key="4">
    <source>
        <dbReference type="RuleBase" id="RU000363"/>
    </source>
</evidence>
<dbReference type="Pfam" id="PF00106">
    <property type="entry name" value="adh_short"/>
    <property type="match status" value="1"/>
</dbReference>
<protein>
    <submittedName>
        <fullName evidence="5">NAD(P)-dependent dehydrogenase, short-chain alcohol dehydrogenase family</fullName>
    </submittedName>
</protein>
<dbReference type="AlphaFoldDB" id="A0A1T5CZ04"/>
<dbReference type="EMBL" id="FUYN01000006">
    <property type="protein sequence ID" value="SKB64702.1"/>
    <property type="molecule type" value="Genomic_DNA"/>
</dbReference>
<dbReference type="PANTHER" id="PTHR42879">
    <property type="entry name" value="3-OXOACYL-(ACYL-CARRIER-PROTEIN) REDUCTASE"/>
    <property type="match status" value="1"/>
</dbReference>
<evidence type="ECO:0000256" key="3">
    <source>
        <dbReference type="ARBA" id="ARBA00023221"/>
    </source>
</evidence>
<dbReference type="InterPro" id="IPR002347">
    <property type="entry name" value="SDR_fam"/>
</dbReference>
<dbReference type="InterPro" id="IPR050259">
    <property type="entry name" value="SDR"/>
</dbReference>
<dbReference type="Gene3D" id="3.40.50.720">
    <property type="entry name" value="NAD(P)-binding Rossmann-like Domain"/>
    <property type="match status" value="1"/>
</dbReference>
<dbReference type="InterPro" id="IPR036291">
    <property type="entry name" value="NAD(P)-bd_dom_sf"/>
</dbReference>
<evidence type="ECO:0000256" key="1">
    <source>
        <dbReference type="ARBA" id="ARBA00006484"/>
    </source>
</evidence>
<dbReference type="RefSeq" id="WP_079590260.1">
    <property type="nucleotide sequence ID" value="NZ_FUYN01000006.1"/>
</dbReference>
<dbReference type="SUPFAM" id="SSF51735">
    <property type="entry name" value="NAD(P)-binding Rossmann-fold domains"/>
    <property type="match status" value="1"/>
</dbReference>
<dbReference type="OrthoDB" id="9803333at2"/>
<dbReference type="InterPro" id="IPR020904">
    <property type="entry name" value="Sc_DH/Rdtase_CS"/>
</dbReference>
<proteinExistence type="inferred from homology"/>
<dbReference type="PRINTS" id="PR00081">
    <property type="entry name" value="GDHRDH"/>
</dbReference>
<gene>
    <name evidence="5" type="ORF">SAMN02745120_2485</name>
</gene>
<dbReference type="CDD" id="cd05233">
    <property type="entry name" value="SDR_c"/>
    <property type="match status" value="1"/>
</dbReference>
<keyword evidence="2" id="KW-0560">Oxidoreductase</keyword>
<keyword evidence="6" id="KW-1185">Reference proteome</keyword>
<name>A0A1T5CZ04_9FIRM</name>
<evidence type="ECO:0000313" key="6">
    <source>
        <dbReference type="Proteomes" id="UP000243406"/>
    </source>
</evidence>
<keyword evidence="3" id="KW-0753">Steroid metabolism</keyword>